<dbReference type="PANTHER" id="PTHR30365:SF14">
    <property type="entry name" value="CYTOCHROME BD MENAQUINOL OXIDASE SUBUNIT I-RELATED"/>
    <property type="match status" value="1"/>
</dbReference>
<accession>A0A1I5NAT0</accession>
<comment type="subcellular location">
    <subcellularLocation>
        <location evidence="12">Cell inner membrane</location>
    </subcellularLocation>
    <subcellularLocation>
        <location evidence="1">Cell membrane</location>
        <topology evidence="1">Multi-pass membrane protein</topology>
    </subcellularLocation>
</comment>
<dbReference type="Pfam" id="PF01654">
    <property type="entry name" value="Cyt_bd_oxida_I"/>
    <property type="match status" value="1"/>
</dbReference>
<dbReference type="OrthoDB" id="9807042at2"/>
<evidence type="ECO:0000313" key="14">
    <source>
        <dbReference type="EMBL" id="SFP18802.1"/>
    </source>
</evidence>
<dbReference type="GO" id="GO:0019646">
    <property type="term" value="P:aerobic electron transport chain"/>
    <property type="evidence" value="ECO:0007669"/>
    <property type="project" value="InterPro"/>
</dbReference>
<evidence type="ECO:0000256" key="9">
    <source>
        <dbReference type="ARBA" id="ARBA00022989"/>
    </source>
</evidence>
<evidence type="ECO:0000256" key="4">
    <source>
        <dbReference type="ARBA" id="ARBA00022475"/>
    </source>
</evidence>
<organism evidence="14 15">
    <name type="scientific">Tranquillimonas alkanivorans</name>
    <dbReference type="NCBI Taxonomy" id="441119"/>
    <lineage>
        <taxon>Bacteria</taxon>
        <taxon>Pseudomonadati</taxon>
        <taxon>Pseudomonadota</taxon>
        <taxon>Alphaproteobacteria</taxon>
        <taxon>Rhodobacterales</taxon>
        <taxon>Roseobacteraceae</taxon>
        <taxon>Tranquillimonas</taxon>
    </lineage>
</organism>
<keyword evidence="9 12" id="KW-1133">Transmembrane helix</keyword>
<dbReference type="GO" id="GO:0016682">
    <property type="term" value="F:oxidoreductase activity, acting on diphenols and related substances as donors, oxygen as acceptor"/>
    <property type="evidence" value="ECO:0007669"/>
    <property type="project" value="TreeGrafter"/>
</dbReference>
<dbReference type="AlphaFoldDB" id="A0A1I5NAT0"/>
<reference evidence="14 15" key="1">
    <citation type="submission" date="2016-10" db="EMBL/GenBank/DDBJ databases">
        <authorList>
            <person name="de Groot N.N."/>
        </authorList>
    </citation>
    <scope>NUCLEOTIDE SEQUENCE [LARGE SCALE GENOMIC DNA]</scope>
    <source>
        <strain evidence="14 15">DSM 19547</strain>
    </source>
</reference>
<evidence type="ECO:0000256" key="8">
    <source>
        <dbReference type="ARBA" id="ARBA00022982"/>
    </source>
</evidence>
<evidence type="ECO:0000313" key="15">
    <source>
        <dbReference type="Proteomes" id="UP000199356"/>
    </source>
</evidence>
<feature type="compositionally biased region" description="Acidic residues" evidence="13">
    <location>
        <begin position="458"/>
        <end position="468"/>
    </location>
</feature>
<keyword evidence="10 12" id="KW-0408">Iron</keyword>
<evidence type="ECO:0000256" key="13">
    <source>
        <dbReference type="SAM" id="MobiDB-lite"/>
    </source>
</evidence>
<feature type="transmembrane region" description="Helical" evidence="12">
    <location>
        <begin position="127"/>
        <end position="147"/>
    </location>
</feature>
<evidence type="ECO:0000256" key="12">
    <source>
        <dbReference type="PIRNR" id="PIRNR006446"/>
    </source>
</evidence>
<keyword evidence="5 12" id="KW-0349">Heme</keyword>
<dbReference type="RefSeq" id="WP_093419183.1">
    <property type="nucleotide sequence ID" value="NZ_FOXA01000003.1"/>
</dbReference>
<feature type="transmembrane region" description="Helical" evidence="12">
    <location>
        <begin position="185"/>
        <end position="207"/>
    </location>
</feature>
<gene>
    <name evidence="14" type="ORF">SAMN04488047_103185</name>
</gene>
<dbReference type="InterPro" id="IPR002585">
    <property type="entry name" value="Cyt-d_ubiquinol_oxidase_su_1"/>
</dbReference>
<feature type="transmembrane region" description="Helical" evidence="12">
    <location>
        <begin position="219"/>
        <end position="238"/>
    </location>
</feature>
<keyword evidence="11 12" id="KW-0472">Membrane</keyword>
<keyword evidence="3 12" id="KW-0813">Transport</keyword>
<comment type="similarity">
    <text evidence="2 12">Belongs to the cytochrome ubiquinol oxidase subunit 1 family.</text>
</comment>
<keyword evidence="8 12" id="KW-0249">Electron transport</keyword>
<keyword evidence="15" id="KW-1185">Reference proteome</keyword>
<feature type="transmembrane region" description="Helical" evidence="12">
    <location>
        <begin position="321"/>
        <end position="345"/>
    </location>
</feature>
<dbReference type="GO" id="GO:0070069">
    <property type="term" value="C:cytochrome complex"/>
    <property type="evidence" value="ECO:0007669"/>
    <property type="project" value="UniProtKB-UniRule"/>
</dbReference>
<keyword evidence="7 12" id="KW-0479">Metal-binding</keyword>
<evidence type="ECO:0000256" key="6">
    <source>
        <dbReference type="ARBA" id="ARBA00022692"/>
    </source>
</evidence>
<dbReference type="GO" id="GO:0005886">
    <property type="term" value="C:plasma membrane"/>
    <property type="evidence" value="ECO:0007669"/>
    <property type="project" value="UniProtKB-SubCell"/>
</dbReference>
<feature type="transmembrane region" description="Helical" evidence="12">
    <location>
        <begin position="97"/>
        <end position="118"/>
    </location>
</feature>
<evidence type="ECO:0000256" key="7">
    <source>
        <dbReference type="ARBA" id="ARBA00022723"/>
    </source>
</evidence>
<dbReference type="GO" id="GO:0046872">
    <property type="term" value="F:metal ion binding"/>
    <property type="evidence" value="ECO:0007669"/>
    <property type="project" value="UniProtKB-UniRule"/>
</dbReference>
<dbReference type="GO" id="GO:0009055">
    <property type="term" value="F:electron transfer activity"/>
    <property type="evidence" value="ECO:0007669"/>
    <property type="project" value="UniProtKB-UniRule"/>
</dbReference>
<dbReference type="Proteomes" id="UP000199356">
    <property type="component" value="Unassembled WGS sequence"/>
</dbReference>
<dbReference type="PANTHER" id="PTHR30365">
    <property type="entry name" value="CYTOCHROME D UBIQUINOL OXIDASE"/>
    <property type="match status" value="1"/>
</dbReference>
<evidence type="ECO:0000256" key="10">
    <source>
        <dbReference type="ARBA" id="ARBA00023004"/>
    </source>
</evidence>
<feature type="region of interest" description="Disordered" evidence="13">
    <location>
        <begin position="444"/>
        <end position="468"/>
    </location>
</feature>
<dbReference type="STRING" id="441119.SAMN04488047_103185"/>
<sequence length="468" mass="51382">MLGFEALDLARFQFAFTVSFHIIFPAFSIGLASYLAVLNGAHLFTGREVFMRAFNYWKKIFAVAFGMGVVSGIVMSYQFGTNWSVFSDVTGPILGPLMAYEVLSAFFLEAGFLGVMLFGRDKVGPKLHFAATLMVALGTFFSAFWILSVNSWMHTPAGFEMNEVGQFVPGNWWDIVFNPSFPYRLVHMVLAAYLTTALVVGASAALHLMRNRENPAARLMFSMSMWMLLVTAPLQILAGDFHGLNTLEHQPQKVMAMEGHYDSHPDGAPLILFGIPDPENKEIDYAVEIPKLSSLILKHDLNAPLAGLDTIPDDEEPPVEIVFWSFRIMVALGFAMLGLGAWGVIQRLRGRLYDDGWLHRASIVMGPMGFVAVLSGWVTTEVGRQPYTVYGALRTAESVSPVEASAVGSSLIAFILIYFAVFGAGTYYILRLINRAPETAKGKITEGPIRTAGITPAPEEDPDAIPGE</sequence>
<evidence type="ECO:0000256" key="1">
    <source>
        <dbReference type="ARBA" id="ARBA00004651"/>
    </source>
</evidence>
<evidence type="ECO:0000256" key="11">
    <source>
        <dbReference type="ARBA" id="ARBA00023136"/>
    </source>
</evidence>
<keyword evidence="6 12" id="KW-0812">Transmembrane</keyword>
<dbReference type="PIRSF" id="PIRSF006446">
    <property type="entry name" value="Cyt_quinol_oxidase_1"/>
    <property type="match status" value="1"/>
</dbReference>
<feature type="transmembrane region" description="Helical" evidence="12">
    <location>
        <begin position="56"/>
        <end position="77"/>
    </location>
</feature>
<evidence type="ECO:0000256" key="5">
    <source>
        <dbReference type="ARBA" id="ARBA00022617"/>
    </source>
</evidence>
<protein>
    <submittedName>
        <fullName evidence="14">Cytochrome bd-I ubiquinol oxidase subunit 1 apoprotein</fullName>
    </submittedName>
</protein>
<feature type="transmembrane region" description="Helical" evidence="12">
    <location>
        <begin position="411"/>
        <end position="430"/>
    </location>
</feature>
<feature type="transmembrane region" description="Helical" evidence="12">
    <location>
        <begin position="357"/>
        <end position="378"/>
    </location>
</feature>
<name>A0A1I5NAT0_9RHOB</name>
<proteinExistence type="inferred from homology"/>
<evidence type="ECO:0000256" key="3">
    <source>
        <dbReference type="ARBA" id="ARBA00022448"/>
    </source>
</evidence>
<feature type="transmembrane region" description="Helical" evidence="12">
    <location>
        <begin position="20"/>
        <end position="44"/>
    </location>
</feature>
<keyword evidence="4 12" id="KW-1003">Cell membrane</keyword>
<dbReference type="EMBL" id="FOXA01000003">
    <property type="protein sequence ID" value="SFP18802.1"/>
    <property type="molecule type" value="Genomic_DNA"/>
</dbReference>
<evidence type="ECO:0000256" key="2">
    <source>
        <dbReference type="ARBA" id="ARBA00009819"/>
    </source>
</evidence>
<dbReference type="GO" id="GO:0020037">
    <property type="term" value="F:heme binding"/>
    <property type="evidence" value="ECO:0007669"/>
    <property type="project" value="TreeGrafter"/>
</dbReference>